<accession>A0ABX5KRS1</accession>
<feature type="compositionally biased region" description="Polar residues" evidence="1">
    <location>
        <begin position="145"/>
        <end position="154"/>
    </location>
</feature>
<sequence length="488" mass="47681">MTTNPAAAGLIVCGTSEALGRNGEANYAGVNEQAGTNAGSGGFDINVKGNTGLTGAVISSTADASKNSLNTGTLTFSDIQNQSHYDANSNGISAGVGWGSTGKATGSGSVSGQPGVSPMIGQNDSGDQSATTRSAISAGTINVTDGAHQTQDAASLSRDATDTNGTVAKTPDENNILNQQADTMQAAQAAGQVVAQGIGAYADKKETDALDAAKAAYKNGDLDGASAALADFDSWSEGGNSRTALHIAGGALIGGLGGGSAFSTIGGAAGAGLSSKLVDQMKAFSDSVSGATGSSLIGNLAGNIASGVAGAAVGGTAGAAGASNVNLYNAGHNKNDTEAKQEAQDMRDQLDKERAMVGQAGAKVPSGAQAATVPSSALAAGAAGFSKGGTSGGIANAVSGLNLNKSLASQQQLSDLATGKGVNIAGSGTNVPLRDAPRLVSEYGGQPGDWSKVSSSGYTAADGAQYEIHAYRNTVTGQVVEPKSIPLK</sequence>
<feature type="region of interest" description="Disordered" evidence="1">
    <location>
        <begin position="145"/>
        <end position="167"/>
    </location>
</feature>
<evidence type="ECO:0008006" key="4">
    <source>
        <dbReference type="Google" id="ProtNLM"/>
    </source>
</evidence>
<dbReference type="EMBL" id="QEOB01000008">
    <property type="protein sequence ID" value="PVX82657.1"/>
    <property type="molecule type" value="Genomic_DNA"/>
</dbReference>
<feature type="region of interest" description="Disordered" evidence="1">
    <location>
        <begin position="102"/>
        <end position="133"/>
    </location>
</feature>
<organism evidence="2 3">
    <name type="scientific">Paraburkholderia unamae</name>
    <dbReference type="NCBI Taxonomy" id="219649"/>
    <lineage>
        <taxon>Bacteria</taxon>
        <taxon>Pseudomonadati</taxon>
        <taxon>Pseudomonadota</taxon>
        <taxon>Betaproteobacteria</taxon>
        <taxon>Burkholderiales</taxon>
        <taxon>Burkholderiaceae</taxon>
        <taxon>Paraburkholderia</taxon>
    </lineage>
</organism>
<reference evidence="2 3" key="1">
    <citation type="submission" date="2018-05" db="EMBL/GenBank/DDBJ databases">
        <title>Genomic Encyclopedia of Type Strains, Phase IV (KMG-V): Genome sequencing to study the core and pangenomes of soil and plant-associated prokaryotes.</title>
        <authorList>
            <person name="Whitman W."/>
        </authorList>
    </citation>
    <scope>NUCLEOTIDE SEQUENCE [LARGE SCALE GENOMIC DNA]</scope>
    <source>
        <strain evidence="2 3">SCZa-39</strain>
    </source>
</reference>
<evidence type="ECO:0000313" key="3">
    <source>
        <dbReference type="Proteomes" id="UP000245712"/>
    </source>
</evidence>
<keyword evidence="3" id="KW-1185">Reference proteome</keyword>
<feature type="compositionally biased region" description="Polar residues" evidence="1">
    <location>
        <begin position="120"/>
        <end position="133"/>
    </location>
</feature>
<evidence type="ECO:0000256" key="1">
    <source>
        <dbReference type="SAM" id="MobiDB-lite"/>
    </source>
</evidence>
<proteinExistence type="predicted"/>
<protein>
    <recommendedName>
        <fullName evidence="4">Hemagglutinin-like protein</fullName>
    </recommendedName>
</protein>
<comment type="caution">
    <text evidence="2">The sequence shown here is derived from an EMBL/GenBank/DDBJ whole genome shotgun (WGS) entry which is preliminary data.</text>
</comment>
<name>A0ABX5KRS1_9BURK</name>
<gene>
    <name evidence="2" type="ORF">C7402_10830</name>
</gene>
<feature type="compositionally biased region" description="Low complexity" evidence="1">
    <location>
        <begin position="106"/>
        <end position="118"/>
    </location>
</feature>
<evidence type="ECO:0000313" key="2">
    <source>
        <dbReference type="EMBL" id="PVX82657.1"/>
    </source>
</evidence>
<dbReference type="Proteomes" id="UP000245712">
    <property type="component" value="Unassembled WGS sequence"/>
</dbReference>